<dbReference type="GO" id="GO:0005549">
    <property type="term" value="F:odorant binding"/>
    <property type="evidence" value="ECO:0007669"/>
    <property type="project" value="InterPro"/>
</dbReference>
<evidence type="ECO:0000256" key="5">
    <source>
        <dbReference type="ARBA" id="ARBA00022989"/>
    </source>
</evidence>
<keyword evidence="7" id="KW-0675">Receptor</keyword>
<evidence type="ECO:0000313" key="12">
    <source>
        <dbReference type="Proteomes" id="UP000838756"/>
    </source>
</evidence>
<dbReference type="GO" id="GO:0005886">
    <property type="term" value="C:plasma membrane"/>
    <property type="evidence" value="ECO:0007669"/>
    <property type="project" value="TreeGrafter"/>
</dbReference>
<reference evidence="11" key="1">
    <citation type="submission" date="2022-03" db="EMBL/GenBank/DDBJ databases">
        <authorList>
            <person name="Lindestad O."/>
        </authorList>
    </citation>
    <scope>NUCLEOTIDE SEQUENCE</scope>
</reference>
<dbReference type="PANTHER" id="PTHR21137">
    <property type="entry name" value="ODORANT RECEPTOR"/>
    <property type="match status" value="1"/>
</dbReference>
<feature type="transmembrane region" description="Helical" evidence="9">
    <location>
        <begin position="26"/>
        <end position="45"/>
    </location>
</feature>
<evidence type="ECO:0000256" key="1">
    <source>
        <dbReference type="ARBA" id="ARBA00004141"/>
    </source>
</evidence>
<feature type="signal peptide" evidence="10">
    <location>
        <begin position="1"/>
        <end position="16"/>
    </location>
</feature>
<name>A0A8S4S0T7_9NEOP</name>
<evidence type="ECO:0000256" key="7">
    <source>
        <dbReference type="ARBA" id="ARBA00023170"/>
    </source>
</evidence>
<dbReference type="GO" id="GO:0004984">
    <property type="term" value="F:olfactory receptor activity"/>
    <property type="evidence" value="ECO:0007669"/>
    <property type="project" value="InterPro"/>
</dbReference>
<feature type="transmembrane region" description="Helical" evidence="9">
    <location>
        <begin position="102"/>
        <end position="123"/>
    </location>
</feature>
<dbReference type="Proteomes" id="UP000838756">
    <property type="component" value="Unassembled WGS sequence"/>
</dbReference>
<keyword evidence="12" id="KW-1185">Reference proteome</keyword>
<keyword evidence="2" id="KW-0716">Sensory transduction</keyword>
<evidence type="ECO:0000256" key="4">
    <source>
        <dbReference type="ARBA" id="ARBA00022725"/>
    </source>
</evidence>
<dbReference type="InterPro" id="IPR004117">
    <property type="entry name" value="7tm6_olfct_rcpt"/>
</dbReference>
<evidence type="ECO:0000313" key="11">
    <source>
        <dbReference type="EMBL" id="CAH2245023.1"/>
    </source>
</evidence>
<comment type="caution">
    <text evidence="11">The sequence shown here is derived from an EMBL/GenBank/DDBJ whole genome shotgun (WGS) entry which is preliminary data.</text>
</comment>
<dbReference type="EMBL" id="CAKXAJ010025888">
    <property type="protein sequence ID" value="CAH2245023.1"/>
    <property type="molecule type" value="Genomic_DNA"/>
</dbReference>
<keyword evidence="3 9" id="KW-0812">Transmembrane</keyword>
<feature type="chain" id="PRO_5035818476" evidence="10">
    <location>
        <begin position="17"/>
        <end position="274"/>
    </location>
</feature>
<dbReference type="AlphaFoldDB" id="A0A8S4S0T7"/>
<keyword evidence="5 9" id="KW-1133">Transmembrane helix</keyword>
<evidence type="ECO:0000256" key="3">
    <source>
        <dbReference type="ARBA" id="ARBA00022692"/>
    </source>
</evidence>
<evidence type="ECO:0000256" key="9">
    <source>
        <dbReference type="SAM" id="Phobius"/>
    </source>
</evidence>
<evidence type="ECO:0000256" key="6">
    <source>
        <dbReference type="ARBA" id="ARBA00023136"/>
    </source>
</evidence>
<dbReference type="OrthoDB" id="7358226at2759"/>
<dbReference type="Pfam" id="PF02949">
    <property type="entry name" value="7tm_6"/>
    <property type="match status" value="1"/>
</dbReference>
<comment type="subcellular location">
    <subcellularLocation>
        <location evidence="1">Membrane</location>
        <topology evidence="1">Multi-pass membrane protein</topology>
    </subcellularLocation>
</comment>
<keyword evidence="10" id="KW-0732">Signal</keyword>
<proteinExistence type="predicted"/>
<dbReference type="PANTHER" id="PTHR21137:SF42">
    <property type="entry name" value="ODORANT RECEPTOR 83A"/>
    <property type="match status" value="1"/>
</dbReference>
<keyword evidence="4" id="KW-0552">Olfaction</keyword>
<keyword evidence="6 9" id="KW-0472">Membrane</keyword>
<protein>
    <submittedName>
        <fullName evidence="11">Jg17420 protein</fullName>
    </submittedName>
</protein>
<accession>A0A8S4S0T7</accession>
<keyword evidence="8" id="KW-0807">Transducer</keyword>
<evidence type="ECO:0000256" key="10">
    <source>
        <dbReference type="SAM" id="SignalP"/>
    </source>
</evidence>
<organism evidence="11 12">
    <name type="scientific">Pararge aegeria aegeria</name>
    <dbReference type="NCBI Taxonomy" id="348720"/>
    <lineage>
        <taxon>Eukaryota</taxon>
        <taxon>Metazoa</taxon>
        <taxon>Ecdysozoa</taxon>
        <taxon>Arthropoda</taxon>
        <taxon>Hexapoda</taxon>
        <taxon>Insecta</taxon>
        <taxon>Pterygota</taxon>
        <taxon>Neoptera</taxon>
        <taxon>Endopterygota</taxon>
        <taxon>Lepidoptera</taxon>
        <taxon>Glossata</taxon>
        <taxon>Ditrysia</taxon>
        <taxon>Papilionoidea</taxon>
        <taxon>Nymphalidae</taxon>
        <taxon>Satyrinae</taxon>
        <taxon>Satyrini</taxon>
        <taxon>Parargina</taxon>
        <taxon>Pararge</taxon>
    </lineage>
</organism>
<gene>
    <name evidence="11" type="primary">jg17420</name>
    <name evidence="11" type="ORF">PAEG_LOCUS20903</name>
</gene>
<dbReference type="GO" id="GO:0007165">
    <property type="term" value="P:signal transduction"/>
    <property type="evidence" value="ECO:0007669"/>
    <property type="project" value="UniProtKB-KW"/>
</dbReference>
<evidence type="ECO:0000256" key="2">
    <source>
        <dbReference type="ARBA" id="ARBA00022606"/>
    </source>
</evidence>
<evidence type="ECO:0000256" key="8">
    <source>
        <dbReference type="ARBA" id="ARBA00023224"/>
    </source>
</evidence>
<sequence length="274" mass="31057">MSILAFFLTLITQALALFMTRGDSKELLSCFSVLSFCFMGFLKLISLVTGHTRWRLLISLAISLEQEQMNERDYKYDYESDGEEDDSFSEHIRSYTKKFSTISIYLSRVYCFTAVVFMASPFIEYGLHLYQGTYVERYPHILPSWNPLDFSTTGYVVTILAEILSAVYCEQLSAAQVISLLQYMGATLMQLFLFCQYGDAVFAESSVGLGEGPLCSACWCLSSRIRREIAILSVGMARPCRMLAGPFNSLDLPSFIQIVRAAYSYYAVLRQTPK</sequence>